<dbReference type="PANTHER" id="PTHR22942">
    <property type="entry name" value="RECA/RAD51/RADA DNA STRAND-PAIRING FAMILY MEMBER"/>
    <property type="match status" value="1"/>
</dbReference>
<dbReference type="InterPro" id="IPR003593">
    <property type="entry name" value="AAA+_ATPase"/>
</dbReference>
<evidence type="ECO:0000256" key="1">
    <source>
        <dbReference type="ARBA" id="ARBA00008050"/>
    </source>
</evidence>
<organism evidence="13 14">
    <name type="scientific">Candidatus Nitrosocosmicus franklandianus</name>
    <dbReference type="NCBI Taxonomy" id="1798806"/>
    <lineage>
        <taxon>Archaea</taxon>
        <taxon>Nitrososphaerota</taxon>
        <taxon>Nitrososphaeria</taxon>
        <taxon>Nitrososphaerales</taxon>
        <taxon>Nitrososphaeraceae</taxon>
        <taxon>Candidatus Nitrosocosmicus</taxon>
    </lineage>
</organism>
<name>A0A484IAI6_9ARCH</name>
<evidence type="ECO:0000256" key="8">
    <source>
        <dbReference type="ARBA" id="ARBA00025684"/>
    </source>
</evidence>
<protein>
    <recommendedName>
        <fullName evidence="2 9">DNA repair and recombination protein RadA</fullName>
    </recommendedName>
</protein>
<feature type="binding site" evidence="9">
    <location>
        <begin position="159"/>
        <end position="166"/>
    </location>
    <ligand>
        <name>ATP</name>
        <dbReference type="ChEBI" id="CHEBI:30616"/>
    </ligand>
</feature>
<dbReference type="GO" id="GO:0140664">
    <property type="term" value="F:ATP-dependent DNA damage sensor activity"/>
    <property type="evidence" value="ECO:0007669"/>
    <property type="project" value="InterPro"/>
</dbReference>
<dbReference type="PROSITE" id="PS50163">
    <property type="entry name" value="RECA_3"/>
    <property type="match status" value="1"/>
</dbReference>
<evidence type="ECO:0000259" key="11">
    <source>
        <dbReference type="PROSITE" id="PS50162"/>
    </source>
</evidence>
<keyword evidence="4 9" id="KW-0227">DNA damage</keyword>
<dbReference type="GO" id="GO:0006310">
    <property type="term" value="P:DNA recombination"/>
    <property type="evidence" value="ECO:0007669"/>
    <property type="project" value="UniProtKB-UniRule"/>
</dbReference>
<sequence>MGEKKNSERIKDEDVMNALSNESHEIEAATATAAATDDLESKPIPSMIDDLDIQDIPGIGPTTAKKLRDAGILTVMDLAVASSEELSVEINSSKESSAAFIIAAQQLLRDSNLLDKEFVTADVALEKRKSMLRCTTGSRALDKLLLGGIETQAVTEFYGEFGSGKSQICHTLCVTASQPVENGGFGGGSIYIDTEGTFRPERIDQIAISRGLDPVSVLKSIAVCKVYNSSHLELIIKDLGKYINDFKARLVIIDSIISLHRAEFAGRGTLADRQQRLNSMLHKIIRLAEIYNISVVITNQVQSSPDTFFGDPTKAAGGNVLGHASTYRIYLRKSGENRTAKMIDSPYHPYSDTKFTVTERGVDDLEEETSSKRGK</sequence>
<dbReference type="KEGG" id="nfn:NFRAN_1806"/>
<dbReference type="GO" id="GO:0003684">
    <property type="term" value="F:damaged DNA binding"/>
    <property type="evidence" value="ECO:0007669"/>
    <property type="project" value="UniProtKB-UniRule"/>
</dbReference>
<evidence type="ECO:0000256" key="4">
    <source>
        <dbReference type="ARBA" id="ARBA00022763"/>
    </source>
</evidence>
<evidence type="ECO:0000256" key="10">
    <source>
        <dbReference type="PIRNR" id="PIRNR005856"/>
    </source>
</evidence>
<accession>A0A484IAI6</accession>
<dbReference type="EMBL" id="LR216287">
    <property type="protein sequence ID" value="VFJ14128.1"/>
    <property type="molecule type" value="Genomic_DNA"/>
</dbReference>
<proteinExistence type="inferred from homology"/>
<dbReference type="GO" id="GO:0005524">
    <property type="term" value="F:ATP binding"/>
    <property type="evidence" value="ECO:0007669"/>
    <property type="project" value="UniProtKB-UniRule"/>
</dbReference>
<dbReference type="InterPro" id="IPR020588">
    <property type="entry name" value="RecA_ATP-bd"/>
</dbReference>
<dbReference type="GeneID" id="39421116"/>
<dbReference type="InterPro" id="IPR010995">
    <property type="entry name" value="DNA_repair_Rad51/TF_NusA_a-hlx"/>
</dbReference>
<dbReference type="PANTHER" id="PTHR22942:SF30">
    <property type="entry name" value="MEIOTIC RECOMBINATION PROTEIN DMC1_LIM15 HOMOLOG"/>
    <property type="match status" value="1"/>
</dbReference>
<comment type="similarity">
    <text evidence="1 9 10">Belongs to the eukaryotic RecA-like protein family.</text>
</comment>
<evidence type="ECO:0000313" key="14">
    <source>
        <dbReference type="Proteomes" id="UP000294299"/>
    </source>
</evidence>
<dbReference type="InterPro" id="IPR027417">
    <property type="entry name" value="P-loop_NTPase"/>
</dbReference>
<dbReference type="InterPro" id="IPR011938">
    <property type="entry name" value="DNA_recomb/repair_RadA"/>
</dbReference>
<evidence type="ECO:0000256" key="6">
    <source>
        <dbReference type="ARBA" id="ARBA00023125"/>
    </source>
</evidence>
<dbReference type="GO" id="GO:0006281">
    <property type="term" value="P:DNA repair"/>
    <property type="evidence" value="ECO:0007669"/>
    <property type="project" value="UniProtKB-UniRule"/>
</dbReference>
<dbReference type="RefSeq" id="WP_232037972.1">
    <property type="nucleotide sequence ID" value="NZ_LR216287.1"/>
</dbReference>
<dbReference type="NCBIfam" id="NF003301">
    <property type="entry name" value="PRK04301.1"/>
    <property type="match status" value="1"/>
</dbReference>
<dbReference type="PIRSF" id="PIRSF005856">
    <property type="entry name" value="Rad51"/>
    <property type="match status" value="1"/>
</dbReference>
<dbReference type="InterPro" id="IPR016467">
    <property type="entry name" value="DNA_recomb/repair_RecA-like"/>
</dbReference>
<evidence type="ECO:0000256" key="9">
    <source>
        <dbReference type="HAMAP-Rule" id="MF_00348"/>
    </source>
</evidence>
<keyword evidence="7 9" id="KW-0233">DNA recombination</keyword>
<dbReference type="SMART" id="SM00382">
    <property type="entry name" value="AAA"/>
    <property type="match status" value="1"/>
</dbReference>
<dbReference type="Pfam" id="PF08423">
    <property type="entry name" value="Rad51"/>
    <property type="match status" value="1"/>
</dbReference>
<dbReference type="SUPFAM" id="SSF52540">
    <property type="entry name" value="P-loop containing nucleoside triphosphate hydrolases"/>
    <property type="match status" value="1"/>
</dbReference>
<feature type="domain" description="RecA family profile 2" evidence="12">
    <location>
        <begin position="306"/>
        <end position="367"/>
    </location>
</feature>
<dbReference type="InterPro" id="IPR013632">
    <property type="entry name" value="Rad51_C"/>
</dbReference>
<dbReference type="PROSITE" id="PS50162">
    <property type="entry name" value="RECA_2"/>
    <property type="match status" value="1"/>
</dbReference>
<feature type="domain" description="RecA family profile 1" evidence="11">
    <location>
        <begin position="130"/>
        <end position="301"/>
    </location>
</feature>
<evidence type="ECO:0000256" key="7">
    <source>
        <dbReference type="ARBA" id="ARBA00023172"/>
    </source>
</evidence>
<keyword evidence="6 9" id="KW-0238">DNA-binding</keyword>
<dbReference type="HAMAP" id="MF_00348">
    <property type="entry name" value="RadA_arch"/>
    <property type="match status" value="1"/>
</dbReference>
<keyword evidence="3 9" id="KW-0547">Nucleotide-binding</keyword>
<keyword evidence="14" id="KW-1185">Reference proteome</keyword>
<gene>
    <name evidence="9 13" type="primary">radA</name>
    <name evidence="13" type="ORF">NFRAN_1806</name>
</gene>
<dbReference type="FunFam" id="3.40.50.300:FF:002052">
    <property type="entry name" value="DNA repair protein RAD51 homolog"/>
    <property type="match status" value="1"/>
</dbReference>
<evidence type="ECO:0000256" key="3">
    <source>
        <dbReference type="ARBA" id="ARBA00022741"/>
    </source>
</evidence>
<dbReference type="SUPFAM" id="SSF47794">
    <property type="entry name" value="Rad51 N-terminal domain-like"/>
    <property type="match status" value="1"/>
</dbReference>
<evidence type="ECO:0000259" key="12">
    <source>
        <dbReference type="PROSITE" id="PS50163"/>
    </source>
</evidence>
<dbReference type="Gene3D" id="1.10.150.20">
    <property type="entry name" value="5' to 3' exonuclease, C-terminal subdomain"/>
    <property type="match status" value="1"/>
</dbReference>
<dbReference type="NCBIfam" id="TIGR02236">
    <property type="entry name" value="recomb_radA"/>
    <property type="match status" value="1"/>
</dbReference>
<dbReference type="Gene3D" id="3.40.50.300">
    <property type="entry name" value="P-loop containing nucleotide triphosphate hydrolases"/>
    <property type="match status" value="1"/>
</dbReference>
<reference evidence="13 14" key="1">
    <citation type="submission" date="2019-02" db="EMBL/GenBank/DDBJ databases">
        <authorList>
            <person name="Lehtovirta-Morley E L."/>
        </authorList>
    </citation>
    <scope>NUCLEOTIDE SEQUENCE [LARGE SCALE GENOMIC DNA]</scope>
    <source>
        <strain evidence="13">NFRAN1</strain>
    </source>
</reference>
<dbReference type="Pfam" id="PF14520">
    <property type="entry name" value="HHH_5"/>
    <property type="match status" value="1"/>
</dbReference>
<keyword evidence="5 9" id="KW-0067">ATP-binding</keyword>
<evidence type="ECO:0000256" key="2">
    <source>
        <dbReference type="ARBA" id="ARBA00018144"/>
    </source>
</evidence>
<dbReference type="AlphaFoldDB" id="A0A484IAI6"/>
<evidence type="ECO:0000313" key="13">
    <source>
        <dbReference type="EMBL" id="VFJ14128.1"/>
    </source>
</evidence>
<dbReference type="InterPro" id="IPR020587">
    <property type="entry name" value="RecA_monomer-monomer_interface"/>
</dbReference>
<dbReference type="Proteomes" id="UP000294299">
    <property type="component" value="Chromosome NFRAN"/>
</dbReference>
<evidence type="ECO:0000256" key="5">
    <source>
        <dbReference type="ARBA" id="ARBA00022840"/>
    </source>
</evidence>
<comment type="function">
    <text evidence="8 9 10">Involved in DNA repair and in homologous recombination. Binds and assemble on single-stranded DNA to form a nucleoprotein filament. Hydrolyzes ATP in a ssDNA-dependent manner and promotes DNA strand exchange between homologous DNA molecules.</text>
</comment>